<evidence type="ECO:0000256" key="3">
    <source>
        <dbReference type="RuleBase" id="RU003560"/>
    </source>
</evidence>
<dbReference type="Gene3D" id="3.40.640.10">
    <property type="entry name" value="Type I PLP-dependent aspartate aminotransferase-like (Major domain)"/>
    <property type="match status" value="1"/>
</dbReference>
<evidence type="ECO:0008006" key="6">
    <source>
        <dbReference type="Google" id="ProtNLM"/>
    </source>
</evidence>
<proteinExistence type="inferred from homology"/>
<evidence type="ECO:0000256" key="2">
    <source>
        <dbReference type="ARBA" id="ARBA00022898"/>
    </source>
</evidence>
<accession>A0ABY6UI80</accession>
<reference evidence="4 5" key="1">
    <citation type="submission" date="2019-06" db="EMBL/GenBank/DDBJ databases">
        <authorList>
            <person name="Broberg M."/>
        </authorList>
    </citation>
    <scope>NUCLEOTIDE SEQUENCE [LARGE SCALE GENOMIC DNA]</scope>
</reference>
<comment type="caution">
    <text evidence="4">The sequence shown here is derived from an EMBL/GenBank/DDBJ whole genome shotgun (WGS) entry which is preliminary data.</text>
</comment>
<organism evidence="4 5">
    <name type="scientific">Bionectria ochroleuca</name>
    <name type="common">Gliocladium roseum</name>
    <dbReference type="NCBI Taxonomy" id="29856"/>
    <lineage>
        <taxon>Eukaryota</taxon>
        <taxon>Fungi</taxon>
        <taxon>Dikarya</taxon>
        <taxon>Ascomycota</taxon>
        <taxon>Pezizomycotina</taxon>
        <taxon>Sordariomycetes</taxon>
        <taxon>Hypocreomycetidae</taxon>
        <taxon>Hypocreales</taxon>
        <taxon>Bionectriaceae</taxon>
        <taxon>Clonostachys</taxon>
    </lineage>
</organism>
<dbReference type="PANTHER" id="PTHR43713">
    <property type="entry name" value="GLUTAMATE-1-SEMIALDEHYDE 2,1-AMINOMUTASE"/>
    <property type="match status" value="1"/>
</dbReference>
<protein>
    <recommendedName>
        <fullName evidence="6">Glutamate-1-semialdehyde 2,1-aminomutase</fullName>
    </recommendedName>
</protein>
<dbReference type="PANTHER" id="PTHR43713:SF3">
    <property type="entry name" value="GLUTAMATE-1-SEMIALDEHYDE 2,1-AMINOMUTASE 1, CHLOROPLASTIC-RELATED"/>
    <property type="match status" value="1"/>
</dbReference>
<evidence type="ECO:0000256" key="1">
    <source>
        <dbReference type="ARBA" id="ARBA00001933"/>
    </source>
</evidence>
<dbReference type="EMBL" id="CABFNS010000812">
    <property type="protein sequence ID" value="VUC29951.1"/>
    <property type="molecule type" value="Genomic_DNA"/>
</dbReference>
<comment type="similarity">
    <text evidence="3">Belongs to the class-III pyridoxal-phosphate-dependent aminotransferase family.</text>
</comment>
<dbReference type="Pfam" id="PF00202">
    <property type="entry name" value="Aminotran_3"/>
    <property type="match status" value="1"/>
</dbReference>
<name>A0ABY6UI80_BIOOC</name>
<dbReference type="SUPFAM" id="SSF53383">
    <property type="entry name" value="PLP-dependent transferases"/>
    <property type="match status" value="1"/>
</dbReference>
<dbReference type="InterPro" id="IPR005814">
    <property type="entry name" value="Aminotrans_3"/>
</dbReference>
<comment type="cofactor">
    <cofactor evidence="1">
        <name>pyridoxal 5'-phosphate</name>
        <dbReference type="ChEBI" id="CHEBI:597326"/>
    </cofactor>
</comment>
<dbReference type="InterPro" id="IPR015421">
    <property type="entry name" value="PyrdxlP-dep_Trfase_major"/>
</dbReference>
<gene>
    <name evidence="4" type="ORF">CLO192961_LOCUS273274</name>
</gene>
<evidence type="ECO:0000313" key="4">
    <source>
        <dbReference type="EMBL" id="VUC29951.1"/>
    </source>
</evidence>
<evidence type="ECO:0000313" key="5">
    <source>
        <dbReference type="Proteomes" id="UP000766486"/>
    </source>
</evidence>
<sequence length="437" mass="46734">MSSALDAATTRFVANHPKSAELHQGALASLPGGNTRTALWTAPFPISIARGEGYKVWDEDGNEYNDFVSDLTAGLYGHSHPVLQQALVQAIYTIGTNLGGTTKYEQRYASLLCERFGLDLLRFSNSGTEANIHALAAARRFTGRRKVIAFRGAYHGSVLAFANGVAANNVDPEDWIVCQYNDVVGLEEAFQANKEVAAVILEAAQGSGGSIPANPEFLDAVRSLSQEAGALFILDEVMTSRLGPGGLKGVLQLKPDLVTLGKYLGGGMPFGAFGGRADILSVYDPRSSSSLAHSGTFQNNALMLNAGFIGASQVYTADVAEALNRRGDELRAALNKAFEGTIFCVTGRGSLMCVHAPKNGLRPQDIACKDDVAPFEDLDLKKLFWLEMLEAGFWLQLRGSIALNIQLPDEVLSAFVDAVRGFCKKNIGIIALPSSLT</sequence>
<keyword evidence="2 3" id="KW-0663">Pyridoxal phosphate</keyword>
<dbReference type="Gene3D" id="3.90.1150.10">
    <property type="entry name" value="Aspartate Aminotransferase, domain 1"/>
    <property type="match status" value="1"/>
</dbReference>
<dbReference type="InterPro" id="IPR015422">
    <property type="entry name" value="PyrdxlP-dep_Trfase_small"/>
</dbReference>
<dbReference type="InterPro" id="IPR015424">
    <property type="entry name" value="PyrdxlP-dep_Trfase"/>
</dbReference>
<dbReference type="Proteomes" id="UP000766486">
    <property type="component" value="Unassembled WGS sequence"/>
</dbReference>
<keyword evidence="5" id="KW-1185">Reference proteome</keyword>